<comment type="caution">
    <text evidence="2">The sequence shown here is derived from an EMBL/GenBank/DDBJ whole genome shotgun (WGS) entry which is preliminary data.</text>
</comment>
<evidence type="ECO:0000313" key="2">
    <source>
        <dbReference type="EMBL" id="MPC24880.1"/>
    </source>
</evidence>
<feature type="compositionally biased region" description="Basic and acidic residues" evidence="1">
    <location>
        <begin position="93"/>
        <end position="103"/>
    </location>
</feature>
<dbReference type="EMBL" id="VSRR010001386">
    <property type="protein sequence ID" value="MPC24880.1"/>
    <property type="molecule type" value="Genomic_DNA"/>
</dbReference>
<accession>A0A5B7DTV7</accession>
<proteinExistence type="predicted"/>
<feature type="region of interest" description="Disordered" evidence="1">
    <location>
        <begin position="88"/>
        <end position="116"/>
    </location>
</feature>
<sequence>MALQCIAKCFIEKFTLGYEGEADCRRRPNLEELGGDEVSSSCGVGWGLRRLGLNLCEAVVEAGASVVARPLLRRLLKRPDELCGDDGAVAAELPKRDRDEPRPRPRTGAASVVASV</sequence>
<protein>
    <submittedName>
        <fullName evidence="2">Uncharacterized protein</fullName>
    </submittedName>
</protein>
<dbReference type="AlphaFoldDB" id="A0A5B7DTV7"/>
<dbReference type="Proteomes" id="UP000324222">
    <property type="component" value="Unassembled WGS sequence"/>
</dbReference>
<evidence type="ECO:0000256" key="1">
    <source>
        <dbReference type="SAM" id="MobiDB-lite"/>
    </source>
</evidence>
<keyword evidence="3" id="KW-1185">Reference proteome</keyword>
<gene>
    <name evidence="2" type="ORF">E2C01_017973</name>
</gene>
<evidence type="ECO:0000313" key="3">
    <source>
        <dbReference type="Proteomes" id="UP000324222"/>
    </source>
</evidence>
<organism evidence="2 3">
    <name type="scientific">Portunus trituberculatus</name>
    <name type="common">Swimming crab</name>
    <name type="synonym">Neptunus trituberculatus</name>
    <dbReference type="NCBI Taxonomy" id="210409"/>
    <lineage>
        <taxon>Eukaryota</taxon>
        <taxon>Metazoa</taxon>
        <taxon>Ecdysozoa</taxon>
        <taxon>Arthropoda</taxon>
        <taxon>Crustacea</taxon>
        <taxon>Multicrustacea</taxon>
        <taxon>Malacostraca</taxon>
        <taxon>Eumalacostraca</taxon>
        <taxon>Eucarida</taxon>
        <taxon>Decapoda</taxon>
        <taxon>Pleocyemata</taxon>
        <taxon>Brachyura</taxon>
        <taxon>Eubrachyura</taxon>
        <taxon>Portunoidea</taxon>
        <taxon>Portunidae</taxon>
        <taxon>Portuninae</taxon>
        <taxon>Portunus</taxon>
    </lineage>
</organism>
<reference evidence="2 3" key="1">
    <citation type="submission" date="2019-05" db="EMBL/GenBank/DDBJ databases">
        <title>Another draft genome of Portunus trituberculatus and its Hox gene families provides insights of decapod evolution.</title>
        <authorList>
            <person name="Jeong J.-H."/>
            <person name="Song I."/>
            <person name="Kim S."/>
            <person name="Choi T."/>
            <person name="Kim D."/>
            <person name="Ryu S."/>
            <person name="Kim W."/>
        </authorList>
    </citation>
    <scope>NUCLEOTIDE SEQUENCE [LARGE SCALE GENOMIC DNA]</scope>
    <source>
        <tissue evidence="2">Muscle</tissue>
    </source>
</reference>
<name>A0A5B7DTV7_PORTR</name>